<comment type="caution">
    <text evidence="1">The sequence shown here is derived from an EMBL/GenBank/DDBJ whole genome shotgun (WGS) entry which is preliminary data.</text>
</comment>
<name>A0A1F7UYW1_9BACT</name>
<gene>
    <name evidence="1" type="ORF">A3B32_03015</name>
</gene>
<dbReference type="Proteomes" id="UP000176932">
    <property type="component" value="Unassembled WGS sequence"/>
</dbReference>
<sequence>MEPHIKDFQLTAKRFVAGFLCGTLGTWASLTAGLPMALTLGSIGFTIGWQGMNLREGLGLFPAMRKPANGKDKPRATSEWGRHTAQAIGIGTMLILQCTIVVFAWGCFGTALDHMDHAMAPVNTRKALTVLAMTLPVLAPLFVFLIIWGIGATVVFLGSPLDLLSDTQVSKRIHGEKRHRDLRRRNYAQRGFVQYTLEYYGLLFNCVVYTGVKTVTAIGVAIWFYGLAVLKLYWSAVVQFLSRTLEVFVDGKTNVIASLGASIVGMLVSLAMMPAEISVYWVVAFIAITGLLYGVLSATVPTLVDGSKAVPRLRAWRKTSTVNGIMESVLLDVAEASIAVTDRWIPHELWVKRLGLHFLR</sequence>
<evidence type="ECO:0000313" key="1">
    <source>
        <dbReference type="EMBL" id="OGL83461.1"/>
    </source>
</evidence>
<proteinExistence type="predicted"/>
<accession>A0A1F7UYW1</accession>
<reference evidence="1 2" key="1">
    <citation type="journal article" date="2016" name="Nat. Commun.">
        <title>Thousands of microbial genomes shed light on interconnected biogeochemical processes in an aquifer system.</title>
        <authorList>
            <person name="Anantharaman K."/>
            <person name="Brown C.T."/>
            <person name="Hug L.A."/>
            <person name="Sharon I."/>
            <person name="Castelle C.J."/>
            <person name="Probst A.J."/>
            <person name="Thomas B.C."/>
            <person name="Singh A."/>
            <person name="Wilkins M.J."/>
            <person name="Karaoz U."/>
            <person name="Brodie E.L."/>
            <person name="Williams K.H."/>
            <person name="Hubbard S.S."/>
            <person name="Banfield J.F."/>
        </authorList>
    </citation>
    <scope>NUCLEOTIDE SEQUENCE [LARGE SCALE GENOMIC DNA]</scope>
</reference>
<dbReference type="AlphaFoldDB" id="A0A1F7UYW1"/>
<dbReference type="EMBL" id="MGEL01000009">
    <property type="protein sequence ID" value="OGL83461.1"/>
    <property type="molecule type" value="Genomic_DNA"/>
</dbReference>
<evidence type="ECO:0000313" key="2">
    <source>
        <dbReference type="Proteomes" id="UP000176932"/>
    </source>
</evidence>
<protein>
    <submittedName>
        <fullName evidence="1">Uncharacterized protein</fullName>
    </submittedName>
</protein>
<organism evidence="1 2">
    <name type="scientific">Candidatus Uhrbacteria bacterium RIFCSPLOWO2_01_FULL_53_9</name>
    <dbReference type="NCBI Taxonomy" id="1802403"/>
    <lineage>
        <taxon>Bacteria</taxon>
        <taxon>Candidatus Uhriibacteriota</taxon>
    </lineage>
</organism>